<keyword evidence="4 8" id="KW-0812">Transmembrane</keyword>
<feature type="domain" description="CSC1/OSCA1-like 7TM region" evidence="9">
    <location>
        <begin position="847"/>
        <end position="1116"/>
    </location>
</feature>
<feature type="compositionally biased region" description="Polar residues" evidence="7">
    <location>
        <begin position="401"/>
        <end position="412"/>
    </location>
</feature>
<feature type="region of interest" description="Disordered" evidence="7">
    <location>
        <begin position="470"/>
        <end position="599"/>
    </location>
</feature>
<feature type="transmembrane region" description="Helical" evidence="8">
    <location>
        <begin position="157"/>
        <end position="176"/>
    </location>
</feature>
<reference evidence="12" key="1">
    <citation type="journal article" date="2020" name="bioRxiv">
        <title>Comparative genomics of Chlamydomonas.</title>
        <authorList>
            <person name="Craig R.J."/>
            <person name="Hasan A.R."/>
            <person name="Ness R.W."/>
            <person name="Keightley P.D."/>
        </authorList>
    </citation>
    <scope>NUCLEOTIDE SEQUENCE</scope>
    <source>
        <strain evidence="12">SAG 7.73</strain>
    </source>
</reference>
<name>A0A835SUP2_CHLIN</name>
<feature type="compositionally biased region" description="Low complexity" evidence="7">
    <location>
        <begin position="330"/>
        <end position="370"/>
    </location>
</feature>
<dbReference type="Pfam" id="PF13967">
    <property type="entry name" value="RSN1_TM"/>
    <property type="match status" value="1"/>
</dbReference>
<evidence type="ECO:0000259" key="11">
    <source>
        <dbReference type="Pfam" id="PF14703"/>
    </source>
</evidence>
<keyword evidence="5 8" id="KW-1133">Transmembrane helix</keyword>
<feature type="transmembrane region" description="Helical" evidence="8">
    <location>
        <begin position="12"/>
        <end position="31"/>
    </location>
</feature>
<feature type="transmembrane region" description="Helical" evidence="8">
    <location>
        <begin position="88"/>
        <end position="110"/>
    </location>
</feature>
<organism evidence="12 13">
    <name type="scientific">Chlamydomonas incerta</name>
    <dbReference type="NCBI Taxonomy" id="51695"/>
    <lineage>
        <taxon>Eukaryota</taxon>
        <taxon>Viridiplantae</taxon>
        <taxon>Chlorophyta</taxon>
        <taxon>core chlorophytes</taxon>
        <taxon>Chlorophyceae</taxon>
        <taxon>CS clade</taxon>
        <taxon>Chlamydomonadales</taxon>
        <taxon>Chlamydomonadaceae</taxon>
        <taxon>Chlamydomonas</taxon>
    </lineage>
</organism>
<feature type="region of interest" description="Disordered" evidence="7">
    <location>
        <begin position="215"/>
        <end position="287"/>
    </location>
</feature>
<keyword evidence="6 8" id="KW-0472">Membrane</keyword>
<evidence type="ECO:0000313" key="12">
    <source>
        <dbReference type="EMBL" id="KAG2426171.1"/>
    </source>
</evidence>
<feature type="region of interest" description="Disordered" evidence="7">
    <location>
        <begin position="1287"/>
        <end position="1357"/>
    </location>
</feature>
<sequence length="1357" mass="144433">MAAGSSSVLSSFLLNLYICLGCFGAFAWFRVSPWARRFFSPRRFATDLDLKPRRLPNGWVSWILPVIRYREEDIIDEAGLDCAIYLRILRFGIFLFVGASLWCIIAVLPVNMTSGEIDRLLAQPESNNGTVVNGQEYKFTDFDKYSLTNVEGGSAKMWVHAISVYAVVLYTIWLLSRFNRESVLLRLMFLGNAKRGGPSHTVLLTDVPGISESVSKNAKLEREASKGARSGSSQGGGGKGKKRSGSGGSNPALAVELVDKGTDTAGLGGGDEADVESGQSKQAAGGKASGGGLFSFLGFGARPAVPPDAKQQQSAAAATVDKAAVAKGTAVTKGATAAPPPRAAAAAKSVNTASGPSSASSSAGDPNSANLPVLRPTPPPGAGAKVMSRSASGAYSRSSGFTTNASTGTTPPRVSAAGSSVYGAAAAPGFATLTLADGMAAPAEDAEAQQRHEEAVAAAAAAIAKLAPLGRTASSSSITLSIPKGAAGGPDADENDGPPESSGGGRRHRIEPSPADIAAVAAAAGFSAAADDDEEEGDASGGVPPALPQSYGAVDGASPMAAKPALAETAAGGPGAAGTPRAGDDVDEEAVAAAATGGKLEQPRVPGALYGEELVAELDVPEPENNVAVLPEWGVDLSPLEPSRRTTKRFNYDLADTSLDAVAQARAKLIKSGETPQQMVAREFALVYQPSTVSAVNMIQDTGALEPLVEEYNKVREELEDYLDMLQLRLKLRKSVEPKVKSVLGMSYGEWGKSYLGTKWFKKVDAVTFWLDRLRYLKGQIIEQQAVAAKKMAPSAFITLKTRTAQAVSSNSMHHHNVTVWRVQGAPAPFEVIWKNLALTLPIKSGRNWILWAAFWAMTLFFMIPVTLIQAMIEVPKLANIPVLGDIVTAPAIKQLLEAIIPGLVLKIFLAVVPIILRIMAIQSGATSLSEVDFGVVSRFFLFQVVVVFFGNIIAGSFFNQVTQFVKNPTGVFSILGKAIPMTSTFFITYVITNGLSVKSLAFLRLPGFVIFWLLSKFAGSPRARQRLWMFQYTDNGTTVVDHTIVVLIGLVFCCINPIVCPAAVAYFLVSSISERYNNIYVFRRRYESAGRLWKTVYNQVMIGLYIMQITMLGLLAIKKFKATPVLFPLLFFTIGCHISTLNLYRRPWSLTALHDAADLDMWEAQRRREELLAASKKERKDAARRRVLALAATSAEEGRALLLRRPIRIGKTELRLRRAAKDDSAALELTPAEQREIADLYKNPAFKVSLHDLDDVAALAADLIPRIALLNSWLAAVKAHAKKAKAAKKAGQGDDDAAKPPPAPAGLNAPPGQLATAAGVGAAGTKVLDPSRPPPEVTKYDFKPPLDVDDDDASSQ</sequence>
<evidence type="ECO:0000256" key="4">
    <source>
        <dbReference type="ARBA" id="ARBA00022692"/>
    </source>
</evidence>
<feature type="transmembrane region" description="Helical" evidence="8">
    <location>
        <begin position="1044"/>
        <end position="1070"/>
    </location>
</feature>
<gene>
    <name evidence="12" type="ORF">HXX76_013152</name>
</gene>
<dbReference type="Proteomes" id="UP000650467">
    <property type="component" value="Unassembled WGS sequence"/>
</dbReference>
<evidence type="ECO:0000259" key="10">
    <source>
        <dbReference type="Pfam" id="PF13967"/>
    </source>
</evidence>
<dbReference type="GO" id="GO:0005886">
    <property type="term" value="C:plasma membrane"/>
    <property type="evidence" value="ECO:0007669"/>
    <property type="project" value="TreeGrafter"/>
</dbReference>
<evidence type="ECO:0000256" key="7">
    <source>
        <dbReference type="SAM" id="MobiDB-lite"/>
    </source>
</evidence>
<accession>A0A835SUP2</accession>
<evidence type="ECO:0000256" key="2">
    <source>
        <dbReference type="ARBA" id="ARBA00007779"/>
    </source>
</evidence>
<comment type="caution">
    <text evidence="12">The sequence shown here is derived from an EMBL/GenBank/DDBJ whole genome shotgun (WGS) entry which is preliminary data.</text>
</comment>
<evidence type="ECO:0000256" key="5">
    <source>
        <dbReference type="ARBA" id="ARBA00022989"/>
    </source>
</evidence>
<feature type="domain" description="CSC1/OSCA1-like cytosolic" evidence="11">
    <location>
        <begin position="682"/>
        <end position="836"/>
    </location>
</feature>
<feature type="compositionally biased region" description="Acidic residues" evidence="7">
    <location>
        <begin position="1348"/>
        <end position="1357"/>
    </location>
</feature>
<feature type="transmembrane region" description="Helical" evidence="8">
    <location>
        <begin position="1004"/>
        <end position="1024"/>
    </location>
</feature>
<feature type="transmembrane region" description="Helical" evidence="8">
    <location>
        <begin position="940"/>
        <end position="959"/>
    </location>
</feature>
<feature type="compositionally biased region" description="Low complexity" evidence="7">
    <location>
        <begin position="388"/>
        <end position="400"/>
    </location>
</feature>
<dbReference type="PANTHER" id="PTHR13018">
    <property type="entry name" value="PROBABLE MEMBRANE PROTEIN DUF221-RELATED"/>
    <property type="match status" value="1"/>
</dbReference>
<keyword evidence="13" id="KW-1185">Reference proteome</keyword>
<dbReference type="GO" id="GO:0005227">
    <property type="term" value="F:calcium-activated cation channel activity"/>
    <property type="evidence" value="ECO:0007669"/>
    <property type="project" value="InterPro"/>
</dbReference>
<evidence type="ECO:0000256" key="3">
    <source>
        <dbReference type="ARBA" id="ARBA00022448"/>
    </source>
</evidence>
<dbReference type="PANTHER" id="PTHR13018:SF5">
    <property type="entry name" value="RE44586P"/>
    <property type="match status" value="1"/>
</dbReference>
<feature type="transmembrane region" description="Helical" evidence="8">
    <location>
        <begin position="1097"/>
        <end position="1118"/>
    </location>
</feature>
<feature type="compositionally biased region" description="Low complexity" evidence="7">
    <location>
        <begin position="564"/>
        <end position="581"/>
    </location>
</feature>
<evidence type="ECO:0000256" key="1">
    <source>
        <dbReference type="ARBA" id="ARBA00004141"/>
    </source>
</evidence>
<evidence type="ECO:0000256" key="6">
    <source>
        <dbReference type="ARBA" id="ARBA00023136"/>
    </source>
</evidence>
<protein>
    <recommendedName>
        <fullName evidence="14">ERD4-related membrane protein</fullName>
    </recommendedName>
</protein>
<evidence type="ECO:0000259" key="9">
    <source>
        <dbReference type="Pfam" id="PF02714"/>
    </source>
</evidence>
<dbReference type="Pfam" id="PF14703">
    <property type="entry name" value="PHM7_cyt"/>
    <property type="match status" value="1"/>
</dbReference>
<feature type="compositionally biased region" description="Low complexity" evidence="7">
    <location>
        <begin position="1306"/>
        <end position="1326"/>
    </location>
</feature>
<dbReference type="InterPro" id="IPR003864">
    <property type="entry name" value="CSC1/OSCA1-like_7TM"/>
</dbReference>
<feature type="compositionally biased region" description="Low complexity" evidence="7">
    <location>
        <begin position="277"/>
        <end position="286"/>
    </location>
</feature>
<comment type="subcellular location">
    <subcellularLocation>
        <location evidence="1">Membrane</location>
        <topology evidence="1">Multi-pass membrane protein</topology>
    </subcellularLocation>
</comment>
<feature type="compositionally biased region" description="Low complexity" evidence="7">
    <location>
        <begin position="513"/>
        <end position="529"/>
    </location>
</feature>
<dbReference type="EMBL" id="JAEHOC010000049">
    <property type="protein sequence ID" value="KAG2426171.1"/>
    <property type="molecule type" value="Genomic_DNA"/>
</dbReference>
<dbReference type="InterPro" id="IPR045122">
    <property type="entry name" value="Csc1-like"/>
</dbReference>
<evidence type="ECO:0000256" key="8">
    <source>
        <dbReference type="SAM" id="Phobius"/>
    </source>
</evidence>
<comment type="similarity">
    <text evidence="2">Belongs to the CSC1 (TC 1.A.17) family.</text>
</comment>
<feature type="transmembrane region" description="Helical" evidence="8">
    <location>
        <begin position="971"/>
        <end position="992"/>
    </location>
</feature>
<proteinExistence type="inferred from homology"/>
<feature type="domain" description="CSC1/OSCA1-like N-terminal transmembrane" evidence="10">
    <location>
        <begin position="8"/>
        <end position="177"/>
    </location>
</feature>
<evidence type="ECO:0000313" key="13">
    <source>
        <dbReference type="Proteomes" id="UP000650467"/>
    </source>
</evidence>
<dbReference type="InterPro" id="IPR032880">
    <property type="entry name" value="CSC1/OSCA1-like_N"/>
</dbReference>
<feature type="region of interest" description="Disordered" evidence="7">
    <location>
        <begin position="330"/>
        <end position="417"/>
    </location>
</feature>
<evidence type="ECO:0008006" key="14">
    <source>
        <dbReference type="Google" id="ProtNLM"/>
    </source>
</evidence>
<dbReference type="InterPro" id="IPR027815">
    <property type="entry name" value="CSC1/OSCA1-like_cyt"/>
</dbReference>
<dbReference type="Pfam" id="PF02714">
    <property type="entry name" value="RSN1_7TM"/>
    <property type="match status" value="1"/>
</dbReference>
<dbReference type="OrthoDB" id="1689567at2759"/>
<feature type="transmembrane region" description="Helical" evidence="8">
    <location>
        <begin position="1124"/>
        <end position="1145"/>
    </location>
</feature>
<feature type="transmembrane region" description="Helical" evidence="8">
    <location>
        <begin position="849"/>
        <end position="873"/>
    </location>
</feature>
<keyword evidence="3" id="KW-0813">Transport</keyword>
<feature type="transmembrane region" description="Helical" evidence="8">
    <location>
        <begin position="899"/>
        <end position="919"/>
    </location>
</feature>